<evidence type="ECO:0000256" key="1">
    <source>
        <dbReference type="SAM" id="MobiDB-lite"/>
    </source>
</evidence>
<feature type="region of interest" description="Disordered" evidence="1">
    <location>
        <begin position="1"/>
        <end position="106"/>
    </location>
</feature>
<feature type="compositionally biased region" description="Basic and acidic residues" evidence="1">
    <location>
        <begin position="93"/>
        <end position="106"/>
    </location>
</feature>
<gene>
    <name evidence="2" type="ORF">F2Q68_00002024</name>
</gene>
<evidence type="ECO:0000313" key="2">
    <source>
        <dbReference type="EMBL" id="KAF2583483.1"/>
    </source>
</evidence>
<name>A0A8S9JQ81_BRACR</name>
<sequence>MNCRLATRRESESHGTRRRGTNHGATSRAEADRETAFDETPSENEKHTLMHHFTETPKRENSGRRADPGRRSNLTKSHAGNKEEPSGVGESTTRLRETANDQARES</sequence>
<protein>
    <submittedName>
        <fullName evidence="2">Uncharacterized protein</fullName>
    </submittedName>
</protein>
<proteinExistence type="predicted"/>
<dbReference type="AlphaFoldDB" id="A0A8S9JQ81"/>
<feature type="compositionally biased region" description="Basic and acidic residues" evidence="1">
    <location>
        <begin position="43"/>
        <end position="70"/>
    </location>
</feature>
<dbReference type="EMBL" id="QGKW02001660">
    <property type="protein sequence ID" value="KAF2583483.1"/>
    <property type="molecule type" value="Genomic_DNA"/>
</dbReference>
<comment type="caution">
    <text evidence="2">The sequence shown here is derived from an EMBL/GenBank/DDBJ whole genome shotgun (WGS) entry which is preliminary data.</text>
</comment>
<organism evidence="2 3">
    <name type="scientific">Brassica cretica</name>
    <name type="common">Mustard</name>
    <dbReference type="NCBI Taxonomy" id="69181"/>
    <lineage>
        <taxon>Eukaryota</taxon>
        <taxon>Viridiplantae</taxon>
        <taxon>Streptophyta</taxon>
        <taxon>Embryophyta</taxon>
        <taxon>Tracheophyta</taxon>
        <taxon>Spermatophyta</taxon>
        <taxon>Magnoliopsida</taxon>
        <taxon>eudicotyledons</taxon>
        <taxon>Gunneridae</taxon>
        <taxon>Pentapetalae</taxon>
        <taxon>rosids</taxon>
        <taxon>malvids</taxon>
        <taxon>Brassicales</taxon>
        <taxon>Brassicaceae</taxon>
        <taxon>Brassiceae</taxon>
        <taxon>Brassica</taxon>
    </lineage>
</organism>
<evidence type="ECO:0000313" key="3">
    <source>
        <dbReference type="Proteomes" id="UP000712281"/>
    </source>
</evidence>
<dbReference type="Proteomes" id="UP000712281">
    <property type="component" value="Unassembled WGS sequence"/>
</dbReference>
<accession>A0A8S9JQ81</accession>
<reference evidence="2" key="1">
    <citation type="submission" date="2019-12" db="EMBL/GenBank/DDBJ databases">
        <title>Genome sequencing and annotation of Brassica cretica.</title>
        <authorList>
            <person name="Studholme D.J."/>
            <person name="Sarris P.F."/>
        </authorList>
    </citation>
    <scope>NUCLEOTIDE SEQUENCE</scope>
    <source>
        <strain evidence="2">PFS-001/15</strain>
        <tissue evidence="2">Leaf</tissue>
    </source>
</reference>